<accession>A0A068SBU7</accession>
<sequence length="1147" mass="127128">MLTAEGSCSNSATSQSTLDRATAAVVGKDHNDLASNDDCHGDPNDSLVEQPPIASPSESSHRSLRRSLHALGNKVSRHQQRTVSPPPPQSPNRAIYKRPSDDSIRSNFSSTSSVFSTASKISKFPHAVKSSLVSVKDYVAAKSHRRRTMIHSPTTTTAIINGRQSPQSSSNHEHHSFASRFRRRAPSVMGLSSMFSKENAQASCANSNVSPSVSSIHSAAVDEERPPSSSKRRLAERRNSVLDVAARLLHATPRDNHRPVSSSAFGDVRVTPDDVKVDDEGEGGNGQLNNVIQQEKAATAAYDEKAIGKLLFGVDIENLEFFDQDLSRSRASSIISDAKSDHVTASSSSKEVIWDQHKRAKSYQETGRIPSLRQLANGQYPASSNNNNTTVLDTHIPPIPTTTVNSMKASSTNDNDGVPPFVSQKTAVAKHNNNNNNNNASYHTILVTATLTTLHSKLISDCDHLLETTMLPPSSTNSESRRIFPEDALFNIASDLRKMSDMVTWEASNDDNNPVSQKSVIQFFQALNDKISQGTSYAPSPSPSSTTSKARKGEKQQHDIQLLVKEIISSMKQMVELCICQYHKVSEKALVIPCKGYKVEGKNKFGSTMDDYVVDQDANSLLQEYLDGKLEHMDHDACWFRNHFVNKDYATFLGYRSDNEPIMFSALCDQNEKLFRLIVRDKQGPDVRKTINDALLLRAVPAKSLHVPDGTWKTIAETMLDLPFDRMKKIDAATMVSSGLEKELLMLDEQAVHRRYKCGVLYIKDGQTKEEEWLANTDDSEAFDRFLGILGHKVELNGYTGWAGGLDTKSGDSGEYTYVNEWHGHEIAYHVSSLIPSRPGDRQQIQKKRHIGNDIVCVVFVKGQQPFNPAAIKSQFLHVFIVVHEDTWQGQIGWRVEVVTIDSVPSFGPPLPANAIFFDESELQSFLLAKRKSFDFIGTWEFTSSLVINAEYAAYKSPKFMQPMARAREGILTRIVDRGYKIAKDPEISWFSGFNKTPSTSSDRSSKSTRSNSSDFIAPTPSRSSILRDLSENISAGIARRRSGHEPSESRTQTAKAVKLRKGKATRLSNVPQQQQSRSRSEQDLMQSPMLTASRSSGAIIQNTASRAERQPISYRFFTSIGGASRRRYPSHQYDSSATTTSKAKRT</sequence>
<dbReference type="GO" id="GO:0051056">
    <property type="term" value="P:regulation of small GTPase mediated signal transduction"/>
    <property type="evidence" value="ECO:0007669"/>
    <property type="project" value="InterPro"/>
</dbReference>
<dbReference type="Pfam" id="PF02145">
    <property type="entry name" value="Rap_GAP"/>
    <property type="match status" value="1"/>
</dbReference>
<feature type="compositionally biased region" description="Polar residues" evidence="2">
    <location>
        <begin position="1084"/>
        <end position="1096"/>
    </location>
</feature>
<feature type="region of interest" description="Disordered" evidence="2">
    <location>
        <begin position="160"/>
        <end position="179"/>
    </location>
</feature>
<reference evidence="4" key="1">
    <citation type="submission" date="2013-08" db="EMBL/GenBank/DDBJ databases">
        <title>Gene expansion shapes genome architecture in the human pathogen Lichtheimia corymbifera: an evolutionary genomics analysis in the ancient terrestrial Mucorales (Mucoromycotina).</title>
        <authorList>
            <person name="Schwartze V.U."/>
            <person name="Winter S."/>
            <person name="Shelest E."/>
            <person name="Marcet-Houben M."/>
            <person name="Horn F."/>
            <person name="Wehner S."/>
            <person name="Hoffmann K."/>
            <person name="Riege K."/>
            <person name="Sammeth M."/>
            <person name="Nowrousian M."/>
            <person name="Valiante V."/>
            <person name="Linde J."/>
            <person name="Jacobsen I.D."/>
            <person name="Marz M."/>
            <person name="Brakhage A.A."/>
            <person name="Gabaldon T."/>
            <person name="Bocker S."/>
            <person name="Voigt K."/>
        </authorList>
    </citation>
    <scope>NUCLEOTIDE SEQUENCE [LARGE SCALE GENOMIC DNA]</scope>
    <source>
        <strain evidence="4">FSU 9682</strain>
    </source>
</reference>
<feature type="compositionally biased region" description="Low complexity" evidence="2">
    <location>
        <begin position="995"/>
        <end position="1015"/>
    </location>
</feature>
<feature type="compositionally biased region" description="Low complexity" evidence="2">
    <location>
        <begin position="205"/>
        <end position="219"/>
    </location>
</feature>
<name>A0A068SBU7_9FUNG</name>
<dbReference type="VEuPathDB" id="FungiDB:LCOR_10654.1"/>
<dbReference type="InterPro" id="IPR000331">
    <property type="entry name" value="Rap/Ran_GAP_dom"/>
</dbReference>
<feature type="compositionally biased region" description="Low complexity" evidence="2">
    <location>
        <begin position="1136"/>
        <end position="1147"/>
    </location>
</feature>
<dbReference type="STRING" id="1263082.A0A068SBU7"/>
<dbReference type="EMBL" id="CBTN010000077">
    <property type="protein sequence ID" value="CDH59853.1"/>
    <property type="molecule type" value="Genomic_DNA"/>
</dbReference>
<dbReference type="Gene3D" id="3.40.50.11210">
    <property type="entry name" value="Rap/Ran-GAP"/>
    <property type="match status" value="1"/>
</dbReference>
<feature type="region of interest" description="Disordered" evidence="2">
    <location>
        <begin position="993"/>
        <end position="1022"/>
    </location>
</feature>
<comment type="caution">
    <text evidence="4">The sequence shown here is derived from an EMBL/GenBank/DDBJ whole genome shotgun (WGS) entry which is preliminary data.</text>
</comment>
<dbReference type="InterPro" id="IPR050989">
    <property type="entry name" value="Rap1_Ran_GAP"/>
</dbReference>
<feature type="compositionally biased region" description="Polar residues" evidence="2">
    <location>
        <begin position="160"/>
        <end position="170"/>
    </location>
</feature>
<evidence type="ECO:0000259" key="3">
    <source>
        <dbReference type="PROSITE" id="PS50085"/>
    </source>
</evidence>
<evidence type="ECO:0000313" key="5">
    <source>
        <dbReference type="Proteomes" id="UP000027586"/>
    </source>
</evidence>
<evidence type="ECO:0000313" key="4">
    <source>
        <dbReference type="EMBL" id="CDH59853.1"/>
    </source>
</evidence>
<dbReference type="AlphaFoldDB" id="A0A068SBU7"/>
<dbReference type="GO" id="GO:0005737">
    <property type="term" value="C:cytoplasm"/>
    <property type="evidence" value="ECO:0007669"/>
    <property type="project" value="TreeGrafter"/>
</dbReference>
<dbReference type="PANTHER" id="PTHR15711">
    <property type="entry name" value="RAP GTPASE-ACTIVATING PROTEIN"/>
    <property type="match status" value="1"/>
</dbReference>
<feature type="region of interest" description="Disordered" evidence="2">
    <location>
        <begin position="205"/>
        <end position="236"/>
    </location>
</feature>
<feature type="region of interest" description="Disordered" evidence="2">
    <location>
        <begin position="533"/>
        <end position="557"/>
    </location>
</feature>
<feature type="region of interest" description="Disordered" evidence="2">
    <location>
        <begin position="250"/>
        <end position="274"/>
    </location>
</feature>
<dbReference type="GO" id="GO:0005096">
    <property type="term" value="F:GTPase activator activity"/>
    <property type="evidence" value="ECO:0007669"/>
    <property type="project" value="UniProtKB-KW"/>
</dbReference>
<feature type="region of interest" description="Disordered" evidence="2">
    <location>
        <begin position="1"/>
        <end position="109"/>
    </location>
</feature>
<feature type="compositionally biased region" description="Low complexity" evidence="2">
    <location>
        <begin position="535"/>
        <end position="548"/>
    </location>
</feature>
<dbReference type="InterPro" id="IPR035974">
    <property type="entry name" value="Rap/Ran-GAP_sf"/>
</dbReference>
<feature type="compositionally biased region" description="Basic and acidic residues" evidence="2">
    <location>
        <begin position="27"/>
        <end position="43"/>
    </location>
</feature>
<dbReference type="PROSITE" id="PS50085">
    <property type="entry name" value="RAPGAP"/>
    <property type="match status" value="1"/>
</dbReference>
<feature type="region of interest" description="Disordered" evidence="2">
    <location>
        <begin position="1038"/>
        <end position="1096"/>
    </location>
</feature>
<feature type="region of interest" description="Disordered" evidence="2">
    <location>
        <begin position="1120"/>
        <end position="1147"/>
    </location>
</feature>
<protein>
    <submittedName>
        <fullName evidence="4">Domain-containing protein</fullName>
    </submittedName>
</protein>
<keyword evidence="1" id="KW-0343">GTPase activation</keyword>
<keyword evidence="5" id="KW-1185">Reference proteome</keyword>
<feature type="compositionally biased region" description="Polar residues" evidence="2">
    <location>
        <begin position="1"/>
        <end position="19"/>
    </location>
</feature>
<dbReference type="OrthoDB" id="2499658at2759"/>
<evidence type="ECO:0000256" key="2">
    <source>
        <dbReference type="SAM" id="MobiDB-lite"/>
    </source>
</evidence>
<dbReference type="Proteomes" id="UP000027586">
    <property type="component" value="Unassembled WGS sequence"/>
</dbReference>
<feature type="domain" description="Rap-GAP" evidence="3">
    <location>
        <begin position="744"/>
        <end position="975"/>
    </location>
</feature>
<organism evidence="4 5">
    <name type="scientific">Lichtheimia corymbifera JMRC:FSU:9682</name>
    <dbReference type="NCBI Taxonomy" id="1263082"/>
    <lineage>
        <taxon>Eukaryota</taxon>
        <taxon>Fungi</taxon>
        <taxon>Fungi incertae sedis</taxon>
        <taxon>Mucoromycota</taxon>
        <taxon>Mucoromycotina</taxon>
        <taxon>Mucoromycetes</taxon>
        <taxon>Mucorales</taxon>
        <taxon>Lichtheimiaceae</taxon>
        <taxon>Lichtheimia</taxon>
    </lineage>
</organism>
<dbReference type="SUPFAM" id="SSF111347">
    <property type="entry name" value="Rap/Ran-GAP"/>
    <property type="match status" value="1"/>
</dbReference>
<gene>
    <name evidence="4" type="ORF">LCOR_10654.1</name>
</gene>
<dbReference type="PANTHER" id="PTHR15711:SF22">
    <property type="entry name" value="RAP-GAP DOMAIN-CONTAINING PROTEIN"/>
    <property type="match status" value="1"/>
</dbReference>
<proteinExistence type="predicted"/>
<evidence type="ECO:0000256" key="1">
    <source>
        <dbReference type="ARBA" id="ARBA00022468"/>
    </source>
</evidence>